<dbReference type="GO" id="GO:0016747">
    <property type="term" value="F:acyltransferase activity, transferring groups other than amino-acyl groups"/>
    <property type="evidence" value="ECO:0007669"/>
    <property type="project" value="InterPro"/>
</dbReference>
<dbReference type="InterPro" id="IPR016181">
    <property type="entry name" value="Acyl_CoA_acyltransferase"/>
</dbReference>
<dbReference type="PANTHER" id="PTHR43610:SF1">
    <property type="entry name" value="N-ACETYLTRANSFERASE DOMAIN-CONTAINING PROTEIN"/>
    <property type="match status" value="1"/>
</dbReference>
<evidence type="ECO:0000313" key="2">
    <source>
        <dbReference type="EMBL" id="SVD54644.1"/>
    </source>
</evidence>
<dbReference type="EMBL" id="UINC01157579">
    <property type="protein sequence ID" value="SVD54644.1"/>
    <property type="molecule type" value="Genomic_DNA"/>
</dbReference>
<dbReference type="Pfam" id="PF13302">
    <property type="entry name" value="Acetyltransf_3"/>
    <property type="match status" value="1"/>
</dbReference>
<evidence type="ECO:0000259" key="1">
    <source>
        <dbReference type="PROSITE" id="PS51186"/>
    </source>
</evidence>
<dbReference type="Gene3D" id="3.40.630.30">
    <property type="match status" value="1"/>
</dbReference>
<dbReference type="PROSITE" id="PS51186">
    <property type="entry name" value="GNAT"/>
    <property type="match status" value="1"/>
</dbReference>
<name>A0A382W7K6_9ZZZZ</name>
<gene>
    <name evidence="2" type="ORF">METZ01_LOCUS407498</name>
</gene>
<protein>
    <recommendedName>
        <fullName evidence="1">N-acetyltransferase domain-containing protein</fullName>
    </recommendedName>
</protein>
<dbReference type="InterPro" id="IPR000182">
    <property type="entry name" value="GNAT_dom"/>
</dbReference>
<dbReference type="SUPFAM" id="SSF55729">
    <property type="entry name" value="Acyl-CoA N-acyltransferases (Nat)"/>
    <property type="match status" value="1"/>
</dbReference>
<reference evidence="2" key="1">
    <citation type="submission" date="2018-05" db="EMBL/GenBank/DDBJ databases">
        <authorList>
            <person name="Lanie J.A."/>
            <person name="Ng W.-L."/>
            <person name="Kazmierczak K.M."/>
            <person name="Andrzejewski T.M."/>
            <person name="Davidsen T.M."/>
            <person name="Wayne K.J."/>
            <person name="Tettelin H."/>
            <person name="Glass J.I."/>
            <person name="Rusch D."/>
            <person name="Podicherti R."/>
            <person name="Tsui H.-C.T."/>
            <person name="Winkler M.E."/>
        </authorList>
    </citation>
    <scope>NUCLEOTIDE SEQUENCE</scope>
</reference>
<proteinExistence type="predicted"/>
<dbReference type="AlphaFoldDB" id="A0A382W7K6"/>
<accession>A0A382W7K6</accession>
<dbReference type="PANTHER" id="PTHR43610">
    <property type="entry name" value="BLL6696 PROTEIN"/>
    <property type="match status" value="1"/>
</dbReference>
<organism evidence="2">
    <name type="scientific">marine metagenome</name>
    <dbReference type="NCBI Taxonomy" id="408172"/>
    <lineage>
        <taxon>unclassified sequences</taxon>
        <taxon>metagenomes</taxon>
        <taxon>ecological metagenomes</taxon>
    </lineage>
</organism>
<sequence>MIEFEFPLENDNVSLVKTEEKHFDGLYKVGSNPILWEQHIDKSRWEIDSFREYINGGLENEEGCYTIIDKKMNKVIGTTRFYSFDEKEPSIKIGYTFISYDYWGSSMNYQIKKLMLDYIFQYLDKVYFDIWKENHRSQKSIEKLGGEKLGLEKNNKYLYLIKKQVWEKL</sequence>
<feature type="domain" description="N-acetyltransferase" evidence="1">
    <location>
        <begin position="13"/>
        <end position="165"/>
    </location>
</feature>